<reference evidence="10" key="4">
    <citation type="submission" date="2025-09" db="UniProtKB">
        <authorList>
            <consortium name="Ensembl"/>
        </authorList>
    </citation>
    <scope>IDENTIFICATION</scope>
    <source>
        <strain evidence="10">HSOK</strain>
    </source>
</reference>
<feature type="coiled-coil region" evidence="7">
    <location>
        <begin position="256"/>
        <end position="290"/>
    </location>
</feature>
<dbReference type="PANTHER" id="PTHR17271">
    <property type="entry name" value="PLECKSTRIN HOMOLOGY PH DOMAIN-CONTAINING PROTEIN"/>
    <property type="match status" value="1"/>
</dbReference>
<feature type="region of interest" description="Disordered" evidence="8">
    <location>
        <begin position="296"/>
        <end position="316"/>
    </location>
</feature>
<feature type="coiled-coil region" evidence="7">
    <location>
        <begin position="870"/>
        <end position="966"/>
    </location>
</feature>
<feature type="coiled-coil region" evidence="7">
    <location>
        <begin position="779"/>
        <end position="813"/>
    </location>
</feature>
<feature type="compositionally biased region" description="Basic and acidic residues" evidence="8">
    <location>
        <begin position="741"/>
        <end position="758"/>
    </location>
</feature>
<dbReference type="Gene3D" id="2.30.29.30">
    <property type="entry name" value="Pleckstrin-homology domain (PH domain)/Phosphotyrosine-binding domain (PTB)"/>
    <property type="match status" value="1"/>
</dbReference>
<reference evidence="10" key="3">
    <citation type="submission" date="2025-08" db="UniProtKB">
        <authorList>
            <consortium name="Ensembl"/>
        </authorList>
    </citation>
    <scope>IDENTIFICATION</scope>
    <source>
        <strain evidence="10">HSOK</strain>
    </source>
</reference>
<feature type="region of interest" description="Disordered" evidence="8">
    <location>
        <begin position="741"/>
        <end position="773"/>
    </location>
</feature>
<dbReference type="InterPro" id="IPR011993">
    <property type="entry name" value="PH-like_dom_sf"/>
</dbReference>
<dbReference type="SUPFAM" id="SSF50729">
    <property type="entry name" value="PH domain-like"/>
    <property type="match status" value="1"/>
</dbReference>
<keyword evidence="5" id="KW-0009">Actin-binding</keyword>
<proteinExistence type="predicted"/>
<feature type="region of interest" description="Disordered" evidence="8">
    <location>
        <begin position="170"/>
        <end position="203"/>
    </location>
</feature>
<dbReference type="GO" id="GO:0015629">
    <property type="term" value="C:actin cytoskeleton"/>
    <property type="evidence" value="ECO:0007669"/>
    <property type="project" value="UniProtKB-ARBA"/>
</dbReference>
<evidence type="ECO:0000256" key="2">
    <source>
        <dbReference type="ARBA" id="ARBA00022490"/>
    </source>
</evidence>
<dbReference type="PANTHER" id="PTHR17271:SF12">
    <property type="entry name" value="MYOSIN PHOSPHATASE RHO-INTERACTING PROTEIN ISOFORM X1"/>
    <property type="match status" value="1"/>
</dbReference>
<organism evidence="10 11">
    <name type="scientific">Oryzias latipes</name>
    <name type="common">Japanese rice fish</name>
    <name type="synonym">Japanese killifish</name>
    <dbReference type="NCBI Taxonomy" id="8090"/>
    <lineage>
        <taxon>Eukaryota</taxon>
        <taxon>Metazoa</taxon>
        <taxon>Chordata</taxon>
        <taxon>Craniata</taxon>
        <taxon>Vertebrata</taxon>
        <taxon>Euteleostomi</taxon>
        <taxon>Actinopterygii</taxon>
        <taxon>Neopterygii</taxon>
        <taxon>Teleostei</taxon>
        <taxon>Neoteleostei</taxon>
        <taxon>Acanthomorphata</taxon>
        <taxon>Ovalentaria</taxon>
        <taxon>Atherinomorphae</taxon>
        <taxon>Beloniformes</taxon>
        <taxon>Adrianichthyidae</taxon>
        <taxon>Oryziinae</taxon>
        <taxon>Oryzias</taxon>
    </lineage>
</organism>
<evidence type="ECO:0000256" key="7">
    <source>
        <dbReference type="SAM" id="Coils"/>
    </source>
</evidence>
<dbReference type="SMART" id="SM00233">
    <property type="entry name" value="PH"/>
    <property type="match status" value="1"/>
</dbReference>
<dbReference type="Proteomes" id="UP000265200">
    <property type="component" value="Chromosome 8"/>
</dbReference>
<evidence type="ECO:0000256" key="5">
    <source>
        <dbReference type="ARBA" id="ARBA00023203"/>
    </source>
</evidence>
<reference key="1">
    <citation type="journal article" date="2007" name="Nature">
        <title>The medaka draft genome and insights into vertebrate genome evolution.</title>
        <authorList>
            <person name="Kasahara M."/>
            <person name="Naruse K."/>
            <person name="Sasaki S."/>
            <person name="Nakatani Y."/>
            <person name="Qu W."/>
            <person name="Ahsan B."/>
            <person name="Yamada T."/>
            <person name="Nagayasu Y."/>
            <person name="Doi K."/>
            <person name="Kasai Y."/>
            <person name="Jindo T."/>
            <person name="Kobayashi D."/>
            <person name="Shimada A."/>
            <person name="Toyoda A."/>
            <person name="Kuroki Y."/>
            <person name="Fujiyama A."/>
            <person name="Sasaki T."/>
            <person name="Shimizu A."/>
            <person name="Asakawa S."/>
            <person name="Shimizu N."/>
            <person name="Hashimoto S."/>
            <person name="Yang J."/>
            <person name="Lee Y."/>
            <person name="Matsushima K."/>
            <person name="Sugano S."/>
            <person name="Sakaizumi M."/>
            <person name="Narita T."/>
            <person name="Ohishi K."/>
            <person name="Haga S."/>
            <person name="Ohta F."/>
            <person name="Nomoto H."/>
            <person name="Nogata K."/>
            <person name="Morishita T."/>
            <person name="Endo T."/>
            <person name="Shin-I T."/>
            <person name="Takeda H."/>
            <person name="Morishita S."/>
            <person name="Kohara Y."/>
        </authorList>
    </citation>
    <scope>NUCLEOTIDE SEQUENCE [LARGE SCALE GENOMIC DNA]</scope>
    <source>
        <strain>Hd-rR</strain>
    </source>
</reference>
<keyword evidence="6" id="KW-0206">Cytoskeleton</keyword>
<evidence type="ECO:0000256" key="6">
    <source>
        <dbReference type="ARBA" id="ARBA00023212"/>
    </source>
</evidence>
<evidence type="ECO:0000256" key="8">
    <source>
        <dbReference type="SAM" id="MobiDB-lite"/>
    </source>
</evidence>
<reference evidence="10 11" key="2">
    <citation type="submission" date="2017-04" db="EMBL/GenBank/DDBJ databases">
        <title>CpG methylation of centromeres and impact of large insertions on vertebrate speciation.</title>
        <authorList>
            <person name="Ichikawa K."/>
            <person name="Yoshimura J."/>
            <person name="Morishita S."/>
        </authorList>
    </citation>
    <scope>NUCLEOTIDE SEQUENCE</scope>
    <source>
        <strain evidence="10 11">HSOK</strain>
    </source>
</reference>
<sequence>MTPDLLNFKKGWMVKLEGNGEWRKFWFVLTTDSLRYFKDSLAEETSDLEGEMDLTNVLKVSEYEVQRNYGFQIHTAKAVVTLSAMTAGIRRNWIQALLRNVHPANAPDVASVPALQAPRSPPEVLPKPDVTQDSAAGRALQPAAKSVAEKRGKGRYKTFDWAEFWPQSQPEGLLGNRPPSFMELGDLERQRRREERRKRYESTLGVSLRREDGGQETRDVSAKLQQEEIEKCWRLVERSALRPDKTIPLGAAEANAAEAEKLLRSCMKAVEDLKVQLAESERRRLTVEAQLRPALHSEQQLDSFPSATHEDSRQLNRHNTPEQLLLEAALPGLWLDDTDGLDPQEPAVKKLSEKVEQLTAQNSALKQRSQEMLNQLTEADREIARLKAELSSRQHLLEEEQQAKGRMEELEEELSSRNQKLLDFQERISSLQENLREAEAKLHQSEELMFEKEESGDLLQRLEAAEAKLTQLRPQLDRSDLTCRELQNQNAELTEEKNLYCERAASLGRRLQDEERLREGSRSRLLSDEEKIQLLVEGMMARTKAVMKLLEVTDRLELMRDPAAEEEEEEGLSVVNQLKREEEFWSLLFSKVKAAATGDPGEVLSAETMECVMLENQMLLAAHDLLHHTGATESRSAADPDILWMNESVPRSTELGVMEHLRAKTLMKMSLLTQMSSIVSSDLLKLQPTAEKLHRLHFSQRPKVVSRVDSAAAEALMCLLLQSRRKVELCASCSRLAKENGELRAETSSRLPEKQHRGAERRHPRTPNTSEENVEILQTSELKGKVKELEEQLGVLTKEKEEFDQRMKSVQQQHQTEVDKMKATCERGLALMEECHLKVLQELQCLHQLEVERLLMEGGRLLEEESVATATAIEAIERAHRQELQELKQKSEWERRDPPLEDAYRQHREELASCQRELGVLSQQFSMKCLENRHLIQALDAERKALSQCQQENQHLQSRNQELSGHLAGEITRLCSLAKPESLPPSREMDVYEMEVTLRVKDSEVCYLKREITSLKDKLLSTLKEASYKAAAATSTENE</sequence>
<evidence type="ECO:0000313" key="10">
    <source>
        <dbReference type="Ensembl" id="ENSORLP00015006383.1"/>
    </source>
</evidence>
<dbReference type="InterPro" id="IPR052223">
    <property type="entry name" value="Actin_Cytoskeleton_Reg"/>
</dbReference>
<evidence type="ECO:0000259" key="9">
    <source>
        <dbReference type="PROSITE" id="PS50003"/>
    </source>
</evidence>
<accession>A0A3P9HFV5</accession>
<feature type="compositionally biased region" description="Basic and acidic residues" evidence="8">
    <location>
        <begin position="186"/>
        <end position="201"/>
    </location>
</feature>
<dbReference type="FunFam" id="2.30.29.30:FF:000133">
    <property type="entry name" value="myosin phosphatase Rho-interacting protein isoform X1"/>
    <property type="match status" value="1"/>
</dbReference>
<keyword evidence="3" id="KW-0597">Phosphoprotein</keyword>
<dbReference type="Ensembl" id="ENSORLT00015004316.1">
    <property type="protein sequence ID" value="ENSORLP00015006383.1"/>
    <property type="gene ID" value="ENSORLG00015007209.1"/>
</dbReference>
<dbReference type="InterPro" id="IPR001849">
    <property type="entry name" value="PH_domain"/>
</dbReference>
<evidence type="ECO:0000256" key="4">
    <source>
        <dbReference type="ARBA" id="ARBA00023054"/>
    </source>
</evidence>
<feature type="region of interest" description="Disordered" evidence="8">
    <location>
        <begin position="113"/>
        <end position="151"/>
    </location>
</feature>
<evidence type="ECO:0000256" key="3">
    <source>
        <dbReference type="ARBA" id="ARBA00022553"/>
    </source>
</evidence>
<feature type="compositionally biased region" description="Polar residues" evidence="8">
    <location>
        <begin position="297"/>
        <end position="306"/>
    </location>
</feature>
<dbReference type="PROSITE" id="PS50003">
    <property type="entry name" value="PH_DOMAIN"/>
    <property type="match status" value="1"/>
</dbReference>
<comment type="subcellular location">
    <subcellularLocation>
        <location evidence="1">Cytoplasm</location>
        <location evidence="1">Cytoskeleton</location>
    </subcellularLocation>
</comment>
<feature type="coiled-coil region" evidence="7">
    <location>
        <begin position="348"/>
        <end position="503"/>
    </location>
</feature>
<dbReference type="AlphaFoldDB" id="A0A3P9HFV5"/>
<evidence type="ECO:0000256" key="1">
    <source>
        <dbReference type="ARBA" id="ARBA00004245"/>
    </source>
</evidence>
<protein>
    <recommendedName>
        <fullName evidence="9">PH domain-containing protein</fullName>
    </recommendedName>
</protein>
<feature type="domain" description="PH" evidence="9">
    <location>
        <begin position="6"/>
        <end position="102"/>
    </location>
</feature>
<dbReference type="GO" id="GO:0003779">
    <property type="term" value="F:actin binding"/>
    <property type="evidence" value="ECO:0007669"/>
    <property type="project" value="UniProtKB-KW"/>
</dbReference>
<name>A0A3P9HFV5_ORYLA</name>
<keyword evidence="4 7" id="KW-0175">Coiled coil</keyword>
<evidence type="ECO:0000313" key="11">
    <source>
        <dbReference type="Proteomes" id="UP000265200"/>
    </source>
</evidence>
<keyword evidence="2" id="KW-0963">Cytoplasm</keyword>
<dbReference type="Pfam" id="PF00169">
    <property type="entry name" value="PH"/>
    <property type="match status" value="1"/>
</dbReference>